<dbReference type="InterPro" id="IPR004919">
    <property type="entry name" value="GmrSD_N"/>
</dbReference>
<accession>A0A5C6X6B1</accession>
<feature type="domain" description="GmrSD restriction endonucleases N-terminal" evidence="1">
    <location>
        <begin position="10"/>
        <end position="252"/>
    </location>
</feature>
<evidence type="ECO:0000313" key="3">
    <source>
        <dbReference type="Proteomes" id="UP000321412"/>
    </source>
</evidence>
<dbReference type="Pfam" id="PF03235">
    <property type="entry name" value="GmrSD_N"/>
    <property type="match status" value="1"/>
</dbReference>
<gene>
    <name evidence="2" type="ORF">FRC98_18760</name>
</gene>
<comment type="caution">
    <text evidence="2">The sequence shown here is derived from an EMBL/GenBank/DDBJ whole genome shotgun (WGS) entry which is preliminary data.</text>
</comment>
<dbReference type="EMBL" id="VOSM01000014">
    <property type="protein sequence ID" value="TXD34238.1"/>
    <property type="molecule type" value="Genomic_DNA"/>
</dbReference>
<keyword evidence="3" id="KW-1185">Reference proteome</keyword>
<name>A0A5C6X6B1_9DELT</name>
<reference evidence="2 3" key="1">
    <citation type="submission" date="2019-08" db="EMBL/GenBank/DDBJ databases">
        <title>Bradymonadales sp. TMQ4.</title>
        <authorList>
            <person name="Liang Q."/>
        </authorList>
    </citation>
    <scope>NUCLEOTIDE SEQUENCE [LARGE SCALE GENOMIC DNA]</scope>
    <source>
        <strain evidence="2 3">TMQ4</strain>
    </source>
</reference>
<proteinExistence type="predicted"/>
<evidence type="ECO:0000259" key="1">
    <source>
        <dbReference type="Pfam" id="PF03235"/>
    </source>
</evidence>
<organism evidence="2 3">
    <name type="scientific">Lujinxingia vulgaris</name>
    <dbReference type="NCBI Taxonomy" id="2600176"/>
    <lineage>
        <taxon>Bacteria</taxon>
        <taxon>Deltaproteobacteria</taxon>
        <taxon>Bradymonadales</taxon>
        <taxon>Lujinxingiaceae</taxon>
        <taxon>Lujinxingia</taxon>
    </lineage>
</organism>
<evidence type="ECO:0000313" key="2">
    <source>
        <dbReference type="EMBL" id="TXD34238.1"/>
    </source>
</evidence>
<protein>
    <submittedName>
        <fullName evidence="2">DUF262 domain-containing protein</fullName>
    </submittedName>
</protein>
<dbReference type="Proteomes" id="UP000321412">
    <property type="component" value="Unassembled WGS sequence"/>
</dbReference>
<dbReference type="RefSeq" id="WP_146982960.1">
    <property type="nucleotide sequence ID" value="NZ_VOSM01000014.1"/>
</dbReference>
<dbReference type="AlphaFoldDB" id="A0A5C6X6B1"/>
<dbReference type="PANTHER" id="PTHR37292">
    <property type="entry name" value="VNG6097C"/>
    <property type="match status" value="1"/>
</dbReference>
<dbReference type="OrthoDB" id="9798761at2"/>
<sequence>MSFQTPITIHKALERIHRHDYVLPAIQREFVWRPSQIARLFDSLMQGYPIGSFLFWSVDQDHVRQYKFYDFVRDYHQRLRPHCPPIEVPNNQSVVAVLDGQQRLTALNIGLRGSHAQKEPRKWRNNPDAYPEKRLYLNIAARADDNEGGMLYDFRFLTEGRARHSEGHHWFPVSRILDLGLGPELFRYIQQNDLAMNDHAFEMLDRLHRVVHIEPLISYFEEGSQDLDKVLNIFIRTNSGGTVLSYSDLLLSIATAQWDTRDARKEIHGLVDELNATRFGFSLSKDFVLKAGLMLADIGSVGFKVTNFNHDNMAELERRWSDIARALSLTVQLVADFGFSGKTLSADNALLPIAYYLYQRNLDASYLSSSAYRADRENIRGWLVRSLLKSGIWGSGLDTMLTAIRATLQKYGTTHFPIDEVESTMRSRGKALRFEAEELEDLVDVAYGDRRAFALLTLLFPFHDLRHEFHVDHVFPRSRFTERRLAKAGIAAAKRPDWSDCADRIANLQLLDGVLNKEKNAALPHTWLTRALPEPDRRAAFVERHRLGEVPESMEGFMDFYEARRERLLGRLKEVLGEEVVGEVEGAV</sequence>
<dbReference type="PANTHER" id="PTHR37292:SF2">
    <property type="entry name" value="DUF262 DOMAIN-CONTAINING PROTEIN"/>
    <property type="match status" value="1"/>
</dbReference>